<evidence type="ECO:0000259" key="2">
    <source>
        <dbReference type="PROSITE" id="PS51352"/>
    </source>
</evidence>
<protein>
    <recommendedName>
        <fullName evidence="2">Thioredoxin domain-containing protein</fullName>
    </recommendedName>
</protein>
<evidence type="ECO:0000313" key="3">
    <source>
        <dbReference type="EMBL" id="KEI73083.1"/>
    </source>
</evidence>
<dbReference type="InterPro" id="IPR041205">
    <property type="entry name" value="ScsC_N"/>
</dbReference>
<feature type="chain" id="PRO_5001758877" description="Thioredoxin domain-containing protein" evidence="1">
    <location>
        <begin position="21"/>
        <end position="250"/>
    </location>
</feature>
<dbReference type="eggNOG" id="COG1651">
    <property type="taxonomic scope" value="Bacteria"/>
</dbReference>
<feature type="signal peptide" evidence="1">
    <location>
        <begin position="1"/>
        <end position="20"/>
    </location>
</feature>
<dbReference type="Proteomes" id="UP000027997">
    <property type="component" value="Unassembled WGS sequence"/>
</dbReference>
<keyword evidence="1" id="KW-0732">Signal</keyword>
<sequence length="250" mass="27362">MKKLLAIAATALILPLSSQAKPLDQEQQQQVRELVRETLIENPEIFIEVVNELKKREEIARTQAQDSALSTSQAELFNNSNDPFAGSKTPKLSIVYFGDVNCGFCKKQDPVLESLVKAYPDLKIIYKDLPILGPSSREAAALSLAALSLTEGAKGNTTYLSLHKQFMSHPARHDSNSIASSVKTQGLNLDELKKAVDADINQQLDSNIMLAQRLGITGTPALVFPDEIIGGFTNESTLKEMIGQRLNQAK</sequence>
<comment type="caution">
    <text evidence="3">The sequence shown here is derived from an EMBL/GenBank/DDBJ whole genome shotgun (WGS) entry which is preliminary data.</text>
</comment>
<dbReference type="PROSITE" id="PS51352">
    <property type="entry name" value="THIOREDOXIN_2"/>
    <property type="match status" value="1"/>
</dbReference>
<reference evidence="3 4" key="1">
    <citation type="submission" date="2014-06" db="EMBL/GenBank/DDBJ databases">
        <title>Whole Genome Sequences of Three Symbiotic Endozoicomonas Bacteria.</title>
        <authorList>
            <person name="Neave M.J."/>
            <person name="Apprill A."/>
            <person name="Voolstra C.R."/>
        </authorList>
    </citation>
    <scope>NUCLEOTIDE SEQUENCE [LARGE SCALE GENOMIC DNA]</scope>
    <source>
        <strain evidence="3 4">DSM 22380</strain>
    </source>
</reference>
<dbReference type="InterPro" id="IPR036249">
    <property type="entry name" value="Thioredoxin-like_sf"/>
</dbReference>
<dbReference type="InterPro" id="IPR051470">
    <property type="entry name" value="Thiol:disulfide_interchange"/>
</dbReference>
<dbReference type="PANTHER" id="PTHR35272:SF3">
    <property type="entry name" value="THIOL:DISULFIDE INTERCHANGE PROTEIN DSBC"/>
    <property type="match status" value="1"/>
</dbReference>
<dbReference type="CDD" id="cd03023">
    <property type="entry name" value="DsbA_Com1_like"/>
    <property type="match status" value="1"/>
</dbReference>
<gene>
    <name evidence="3" type="ORF">GV64_22330</name>
</gene>
<dbReference type="EMBL" id="JOJP01000001">
    <property type="protein sequence ID" value="KEI73083.1"/>
    <property type="molecule type" value="Genomic_DNA"/>
</dbReference>
<evidence type="ECO:0000256" key="1">
    <source>
        <dbReference type="SAM" id="SignalP"/>
    </source>
</evidence>
<feature type="domain" description="Thioredoxin" evidence="2">
    <location>
        <begin position="58"/>
        <end position="201"/>
    </location>
</feature>
<dbReference type="Gene3D" id="3.40.30.10">
    <property type="entry name" value="Glutaredoxin"/>
    <property type="match status" value="1"/>
</dbReference>
<dbReference type="RefSeq" id="WP_020582270.1">
    <property type="nucleotide sequence ID" value="NZ_JOJP01000001.1"/>
</dbReference>
<dbReference type="GO" id="GO:0016491">
    <property type="term" value="F:oxidoreductase activity"/>
    <property type="evidence" value="ECO:0007669"/>
    <property type="project" value="InterPro"/>
</dbReference>
<evidence type="ECO:0000313" key="4">
    <source>
        <dbReference type="Proteomes" id="UP000027997"/>
    </source>
</evidence>
<name>A0A081KG07_9GAMM</name>
<dbReference type="SUPFAM" id="SSF52833">
    <property type="entry name" value="Thioredoxin-like"/>
    <property type="match status" value="1"/>
</dbReference>
<proteinExistence type="predicted"/>
<dbReference type="InterPro" id="IPR013766">
    <property type="entry name" value="Thioredoxin_domain"/>
</dbReference>
<accession>A0A081KG07</accession>
<dbReference type="AlphaFoldDB" id="A0A081KG07"/>
<keyword evidence="4" id="KW-1185">Reference proteome</keyword>
<dbReference type="Pfam" id="PF18312">
    <property type="entry name" value="ScsC_N"/>
    <property type="match status" value="1"/>
</dbReference>
<organism evidence="3 4">
    <name type="scientific">Endozoicomonas elysicola</name>
    <dbReference type="NCBI Taxonomy" id="305900"/>
    <lineage>
        <taxon>Bacteria</taxon>
        <taxon>Pseudomonadati</taxon>
        <taxon>Pseudomonadota</taxon>
        <taxon>Gammaproteobacteria</taxon>
        <taxon>Oceanospirillales</taxon>
        <taxon>Endozoicomonadaceae</taxon>
        <taxon>Endozoicomonas</taxon>
    </lineage>
</organism>
<dbReference type="STRING" id="305900.GV64_22330"/>
<dbReference type="Pfam" id="PF01323">
    <property type="entry name" value="DSBA"/>
    <property type="match status" value="1"/>
</dbReference>
<dbReference type="PANTHER" id="PTHR35272">
    <property type="entry name" value="THIOL:DISULFIDE INTERCHANGE PROTEIN DSBC-RELATED"/>
    <property type="match status" value="1"/>
</dbReference>
<dbReference type="InterPro" id="IPR001853">
    <property type="entry name" value="DSBA-like_thioredoxin_dom"/>
</dbReference>